<dbReference type="PANTHER" id="PTHR38731:SF1">
    <property type="entry name" value="FECR PROTEIN DOMAIN-CONTAINING PROTEIN"/>
    <property type="match status" value="1"/>
</dbReference>
<comment type="caution">
    <text evidence="2">The sequence shown here is derived from an EMBL/GenBank/DDBJ whole genome shotgun (WGS) entry which is preliminary data.</text>
</comment>
<evidence type="ECO:0000259" key="1">
    <source>
        <dbReference type="Pfam" id="PF04773"/>
    </source>
</evidence>
<evidence type="ECO:0000313" key="3">
    <source>
        <dbReference type="Proteomes" id="UP000587760"/>
    </source>
</evidence>
<dbReference type="RefSeq" id="WP_184747339.1">
    <property type="nucleotide sequence ID" value="NZ_JACHGJ010000005.1"/>
</dbReference>
<protein>
    <recommendedName>
        <fullName evidence="1">FecR protein domain-containing protein</fullName>
    </recommendedName>
</protein>
<accession>A0A841R773</accession>
<dbReference type="AlphaFoldDB" id="A0A841R773"/>
<sequence>MKRIFITLLLLLLLAAGIFSQDMNQRAVILYLEGSVDISRNGDYLDWADVDMGTEIENYDLIETGSDGYVEIEVSTPVSPGVTLKIQPDTTFYYDTKKVSGSTKTSFQLLAGSMGMKVQKLYNDSELDIQVNNSVMGVRGTEFMVTSTVDGSTLVTTTEGRVSCKNDAGEEWFSTPGTVCQTTDNGQYREVAVAVDQVESYRVNWQKERIDILRSNLSVSLNHYTELYNNYYNRFDRSWRNLESKDDIFQKWAGYIMNGNRPSMSEAVLSKQSVSREIMELRSVLPIFQHTFYVLEELGKAYNEGYGQNISRQRKTLLNHYFDNYRETRRRLTKSLFYFRIYLEMGKRITNSDYNTEGLLDVTSGSNMLMGPPTPNAPF</sequence>
<dbReference type="Proteomes" id="UP000587760">
    <property type="component" value="Unassembled WGS sequence"/>
</dbReference>
<dbReference type="InterPro" id="IPR006860">
    <property type="entry name" value="FecR"/>
</dbReference>
<dbReference type="Gene3D" id="2.60.120.1440">
    <property type="match status" value="1"/>
</dbReference>
<reference evidence="2 3" key="1">
    <citation type="submission" date="2020-08" db="EMBL/GenBank/DDBJ databases">
        <title>Genomic Encyclopedia of Type Strains, Phase IV (KMG-IV): sequencing the most valuable type-strain genomes for metagenomic binning, comparative biology and taxonomic classification.</title>
        <authorList>
            <person name="Goeker M."/>
        </authorList>
    </citation>
    <scope>NUCLEOTIDE SEQUENCE [LARGE SCALE GENOMIC DNA]</scope>
    <source>
        <strain evidence="2 3">DSM 2461</strain>
    </source>
</reference>
<proteinExistence type="predicted"/>
<dbReference type="PANTHER" id="PTHR38731">
    <property type="entry name" value="LIPL45-RELATED LIPOPROTEIN-RELATED"/>
    <property type="match status" value="1"/>
</dbReference>
<dbReference type="Pfam" id="PF04773">
    <property type="entry name" value="FecR"/>
    <property type="match status" value="1"/>
</dbReference>
<keyword evidence="3" id="KW-1185">Reference proteome</keyword>
<evidence type="ECO:0000313" key="2">
    <source>
        <dbReference type="EMBL" id="MBB6481094.1"/>
    </source>
</evidence>
<dbReference type="EMBL" id="JACHGJ010000005">
    <property type="protein sequence ID" value="MBB6481094.1"/>
    <property type="molecule type" value="Genomic_DNA"/>
</dbReference>
<gene>
    <name evidence="2" type="ORF">HNR50_002767</name>
</gene>
<organism evidence="2 3">
    <name type="scientific">Spirochaeta isovalerica</name>
    <dbReference type="NCBI Taxonomy" id="150"/>
    <lineage>
        <taxon>Bacteria</taxon>
        <taxon>Pseudomonadati</taxon>
        <taxon>Spirochaetota</taxon>
        <taxon>Spirochaetia</taxon>
        <taxon>Spirochaetales</taxon>
        <taxon>Spirochaetaceae</taxon>
        <taxon>Spirochaeta</taxon>
    </lineage>
</organism>
<feature type="domain" description="FecR protein" evidence="1">
    <location>
        <begin position="61"/>
        <end position="162"/>
    </location>
</feature>
<name>A0A841R773_9SPIO</name>